<dbReference type="EMBL" id="JABBGK010000001">
    <property type="protein sequence ID" value="NML72740.1"/>
    <property type="molecule type" value="Genomic_DNA"/>
</dbReference>
<feature type="region of interest" description="Disordered" evidence="1">
    <location>
        <begin position="514"/>
        <end position="634"/>
    </location>
</feature>
<name>A0A7Y0AST4_9HYPH</name>
<feature type="compositionally biased region" description="Low complexity" evidence="1">
    <location>
        <begin position="362"/>
        <end position="376"/>
    </location>
</feature>
<gene>
    <name evidence="2" type="ORF">HHL25_01245</name>
</gene>
<evidence type="ECO:0000313" key="2">
    <source>
        <dbReference type="EMBL" id="NML72740.1"/>
    </source>
</evidence>
<feature type="compositionally biased region" description="Polar residues" evidence="1">
    <location>
        <begin position="325"/>
        <end position="345"/>
    </location>
</feature>
<proteinExistence type="predicted"/>
<feature type="compositionally biased region" description="Low complexity" evidence="1">
    <location>
        <begin position="293"/>
        <end position="311"/>
    </location>
</feature>
<evidence type="ECO:0000313" key="3">
    <source>
        <dbReference type="Proteomes" id="UP000541470"/>
    </source>
</evidence>
<dbReference type="Proteomes" id="UP000541470">
    <property type="component" value="Unassembled WGS sequence"/>
</dbReference>
<accession>A0A7Y0AST4</accession>
<evidence type="ECO:0000256" key="1">
    <source>
        <dbReference type="SAM" id="MobiDB-lite"/>
    </source>
</evidence>
<reference evidence="2 3" key="1">
    <citation type="submission" date="2020-04" db="EMBL/GenBank/DDBJ databases">
        <title>Rhizobium sp. S-51 isolated from soil.</title>
        <authorList>
            <person name="Dahal R.H."/>
        </authorList>
    </citation>
    <scope>NUCLEOTIDE SEQUENCE [LARGE SCALE GENOMIC DNA]</scope>
    <source>
        <strain evidence="2 3">S-51</strain>
    </source>
</reference>
<feature type="region of interest" description="Disordered" evidence="1">
    <location>
        <begin position="231"/>
        <end position="376"/>
    </location>
</feature>
<feature type="compositionally biased region" description="Low complexity" evidence="1">
    <location>
        <begin position="583"/>
        <end position="592"/>
    </location>
</feature>
<organism evidence="2 3">
    <name type="scientific">Rhizobium terricola</name>
    <dbReference type="NCBI Taxonomy" id="2728849"/>
    <lineage>
        <taxon>Bacteria</taxon>
        <taxon>Pseudomonadati</taxon>
        <taxon>Pseudomonadota</taxon>
        <taxon>Alphaproteobacteria</taxon>
        <taxon>Hyphomicrobiales</taxon>
        <taxon>Rhizobiaceae</taxon>
        <taxon>Rhizobium/Agrobacterium group</taxon>
        <taxon>Rhizobium</taxon>
    </lineage>
</organism>
<comment type="caution">
    <text evidence="2">The sequence shown here is derived from an EMBL/GenBank/DDBJ whole genome shotgun (WGS) entry which is preliminary data.</text>
</comment>
<dbReference type="AlphaFoldDB" id="A0A7Y0AST4"/>
<feature type="compositionally biased region" description="Basic and acidic residues" evidence="1">
    <location>
        <begin position="241"/>
        <end position="250"/>
    </location>
</feature>
<feature type="region of interest" description="Disordered" evidence="1">
    <location>
        <begin position="89"/>
        <end position="159"/>
    </location>
</feature>
<keyword evidence="3" id="KW-1185">Reference proteome</keyword>
<dbReference type="RefSeq" id="WP_169586483.1">
    <property type="nucleotide sequence ID" value="NZ_JABBGK010000001.1"/>
</dbReference>
<feature type="compositionally biased region" description="Polar residues" evidence="1">
    <location>
        <begin position="595"/>
        <end position="610"/>
    </location>
</feature>
<sequence length="823" mass="87222">MADFIAVIRRAVDGLSNNTPEMRAKVYEKARAAVLRQLENMSPRPPEQMLQRQLEKLDAAIREVEAEHAEALPEEEAIASFEEAVAPRPTDEWHAPEPQPVAEPEPVAEPTAVAEPEPEPEAEPAHVAPEAEPVHAEEPTYTEVAVEPTYRPVEHEPEPVVVETYEPPYQDEPTVEVEVHAEPVREDVVQWAEEPVQAAEEPVAPAPVTAAVAYPDVDDYISGYVEPEARYAEPVATEEPEEHRESVRAEEAEDLLSETVAAPVPTPPSSNRVMEIPFASDDDWVRRPSTDYAPEPVAPAVEEVRAEPAAATEYEPWEFPAEAPQWQQQATEPVAAPQSTAQSAPTPAVHDDAHDLLDDFGPMVPAAAPAAPVPSRAEPAIPASVDLLEWDSAAYAQPAAKSGTAANELPASDDFSDWFTEHEAPKAASEPDTLAFDPKADLAAAQGGNGGKGTDDVDSFLASNPQRAYRIEPKKGRNYAPVVLGLLGVALVAGGGYAAWTYRDAVTKLVSDLTGGGTAPATDPAKPEADAGATPAPQGTAEEPKPTVETGAAQPAAKPDDGSVSGQKFTQRLLANGTEVDDGAGVTAPGGPTTEGKSVAQQNVASTVEPTDQPAVGTNAGVPQPATPAAAPDTAAPIANGEKVFLYEEKLGQTSPTAIPGTVAWTALRETGEDGKPNPEIQGKITIPDRGLSALITIKRNTDSSLPASHLIEVVFSVPADFEGGAIDNLQRIAMKRTEQDRGDPLVAVSAKVTDDTYLVALNDFQDVMKANLDLLATRGWIDIPVSYRNGRRALLTLDKGAAGAAVFDQVLKEWAALGKPTN</sequence>
<feature type="compositionally biased region" description="Low complexity" evidence="1">
    <location>
        <begin position="104"/>
        <end position="115"/>
    </location>
</feature>
<feature type="compositionally biased region" description="Low complexity" evidence="1">
    <location>
        <begin position="620"/>
        <end position="634"/>
    </location>
</feature>
<protein>
    <submittedName>
        <fullName evidence="2">Uncharacterized protein</fullName>
    </submittedName>
</protein>